<evidence type="ECO:0000313" key="8">
    <source>
        <dbReference type="EMBL" id="REI19363.1"/>
    </source>
</evidence>
<keyword evidence="3 5" id="KW-0547">Nucleotide-binding</keyword>
<organism evidence="8 9">
    <name type="scientific">Staphylococcus felis</name>
    <dbReference type="NCBI Taxonomy" id="46127"/>
    <lineage>
        <taxon>Bacteria</taxon>
        <taxon>Bacillati</taxon>
        <taxon>Bacillota</taxon>
        <taxon>Bacilli</taxon>
        <taxon>Bacillales</taxon>
        <taxon>Staphylococcaceae</taxon>
        <taxon>Staphylococcus</taxon>
    </lineage>
</organism>
<sequence>MEHWLVTKARLNPNQIAIESEQQSLTFKALMQLAQQKGTALKALKQKRLGLYIDNSVESLILIHAAWLYNIEIALINNRLTQNEIMTQMKSIQVNTIVTTQNLKISDTFDVIHYDCLQSNELAPIEMMHSEQQIASIMFTSGTTGIQKAVPQTFENHRASARECQNSLGFNDRTKWLLVLPLYHISGLSIVLRSLLAGFTIYLMPKFDSTLVLDVIQTQKISHVSLVPITLKKLIESGLHQPYHLEKILLGGAKLSSEFIQLGLSYHLPIYNSFGMTETCSQFLTATPEMLKAHHDTVGKATENISLKVINVNDKGHGELCVKGKNIMNGYIYPNDANSSVFDQEGYFHTGDIASINEWGYVKIYDRRKDLIISGGENIYPNEVENVAKMHPQVIDAMCVGINDETWGQRPMLYLVANQTDFNIEDYLSRFLAKYKLPTKIKFVKALPYTSTGKLKRKILSGDEL</sequence>
<comment type="pathway">
    <text evidence="5">Quinol/quinone metabolism; 1,4-dihydroxy-2-naphthoate biosynthesis; 1,4-dihydroxy-2-naphthoate from chorismate: step 5/7.</text>
</comment>
<dbReference type="PANTHER" id="PTHR43201">
    <property type="entry name" value="ACYL-COA SYNTHETASE"/>
    <property type="match status" value="1"/>
</dbReference>
<feature type="domain" description="AMP-dependent synthetase/ligase" evidence="6">
    <location>
        <begin position="8"/>
        <end position="331"/>
    </location>
</feature>
<comment type="similarity">
    <text evidence="5">Belongs to the ATP-dependent AMP-binding enzyme family. MenE subfamily.</text>
</comment>
<dbReference type="NCBIfam" id="TIGR01923">
    <property type="entry name" value="menE"/>
    <property type="match status" value="1"/>
</dbReference>
<evidence type="ECO:0000259" key="6">
    <source>
        <dbReference type="Pfam" id="PF00501"/>
    </source>
</evidence>
<keyword evidence="1 5" id="KW-0474">Menaquinone biosynthesis</keyword>
<evidence type="ECO:0000256" key="2">
    <source>
        <dbReference type="ARBA" id="ARBA00022598"/>
    </source>
</evidence>
<evidence type="ECO:0000313" key="9">
    <source>
        <dbReference type="Proteomes" id="UP000256337"/>
    </source>
</evidence>
<dbReference type="GO" id="GO:0009234">
    <property type="term" value="P:menaquinone biosynthetic process"/>
    <property type="evidence" value="ECO:0007669"/>
    <property type="project" value="UniProtKB-UniRule"/>
</dbReference>
<feature type="domain" description="AMP-binding enzyme C-terminal" evidence="7">
    <location>
        <begin position="383"/>
        <end position="454"/>
    </location>
</feature>
<comment type="catalytic activity">
    <reaction evidence="5">
        <text>2-succinylbenzoate + ATP + CoA = 2-succinylbenzoyl-CoA + AMP + diphosphate</text>
        <dbReference type="Rhea" id="RHEA:17009"/>
        <dbReference type="ChEBI" id="CHEBI:18325"/>
        <dbReference type="ChEBI" id="CHEBI:30616"/>
        <dbReference type="ChEBI" id="CHEBI:33019"/>
        <dbReference type="ChEBI" id="CHEBI:57287"/>
        <dbReference type="ChEBI" id="CHEBI:57364"/>
        <dbReference type="ChEBI" id="CHEBI:456215"/>
        <dbReference type="EC" id="6.2.1.26"/>
    </reaction>
</comment>
<dbReference type="InterPro" id="IPR010192">
    <property type="entry name" value="MenE"/>
</dbReference>
<dbReference type="PANTHER" id="PTHR43201:SF5">
    <property type="entry name" value="MEDIUM-CHAIN ACYL-COA LIGASE ACSF2, MITOCHONDRIAL"/>
    <property type="match status" value="1"/>
</dbReference>
<dbReference type="Pfam" id="PF00501">
    <property type="entry name" value="AMP-binding"/>
    <property type="match status" value="1"/>
</dbReference>
<proteinExistence type="inferred from homology"/>
<protein>
    <recommendedName>
        <fullName evidence="5">2-succinylbenzoate--CoA ligase</fullName>
        <ecNumber evidence="5">6.2.1.26</ecNumber>
    </recommendedName>
    <alternativeName>
        <fullName evidence="5">o-succinylbenzoyl-CoA synthetase</fullName>
        <shortName evidence="5">OSB-CoA synthetase</shortName>
    </alternativeName>
</protein>
<dbReference type="GO" id="GO:0031956">
    <property type="term" value="F:medium-chain fatty acid-CoA ligase activity"/>
    <property type="evidence" value="ECO:0007669"/>
    <property type="project" value="TreeGrafter"/>
</dbReference>
<dbReference type="EMBL" id="QKYD01000162">
    <property type="protein sequence ID" value="REI19363.1"/>
    <property type="molecule type" value="Genomic_DNA"/>
</dbReference>
<dbReference type="Gene3D" id="3.40.50.12780">
    <property type="entry name" value="N-terminal domain of ligase-like"/>
    <property type="match status" value="1"/>
</dbReference>
<keyword evidence="4 5" id="KW-0067">ATP-binding</keyword>
<gene>
    <name evidence="5 8" type="primary">menE</name>
    <name evidence="8" type="ORF">DOS76_11185</name>
</gene>
<dbReference type="SUPFAM" id="SSF56801">
    <property type="entry name" value="Acetyl-CoA synthetase-like"/>
    <property type="match status" value="1"/>
</dbReference>
<dbReference type="RefSeq" id="WP_115856694.1">
    <property type="nucleotide sequence ID" value="NZ_CAJUZR010000051.1"/>
</dbReference>
<comment type="function">
    <text evidence="5">Converts 2-succinylbenzoate (OSB) to 2-succinylbenzoyl-CoA (OSB-CoA).</text>
</comment>
<dbReference type="InterPro" id="IPR000873">
    <property type="entry name" value="AMP-dep_synth/lig_dom"/>
</dbReference>
<comment type="caution">
    <text evidence="8">The sequence shown here is derived from an EMBL/GenBank/DDBJ whole genome shotgun (WGS) entry which is preliminary data.</text>
</comment>
<name>A0AAX1RTN9_9STAP</name>
<dbReference type="Proteomes" id="UP000256337">
    <property type="component" value="Unassembled WGS sequence"/>
</dbReference>
<evidence type="ECO:0000259" key="7">
    <source>
        <dbReference type="Pfam" id="PF13193"/>
    </source>
</evidence>
<evidence type="ECO:0000256" key="3">
    <source>
        <dbReference type="ARBA" id="ARBA00022741"/>
    </source>
</evidence>
<reference evidence="8 9" key="1">
    <citation type="journal article" date="2018" name="Vet. Microbiol.">
        <title>Characterisation of Staphylococcus felis isolated from cats using whole genome sequencing.</title>
        <authorList>
            <person name="Worthing K."/>
            <person name="Pang S."/>
            <person name="Trott D.J."/>
            <person name="Abraham S."/>
            <person name="Coombs G.W."/>
            <person name="Jordan D."/>
            <person name="McIntyre L."/>
            <person name="Davies M.R."/>
            <person name="Norris J."/>
        </authorList>
    </citation>
    <scope>NUCLEOTIDE SEQUENCE [LARGE SCALE GENOMIC DNA]</scope>
    <source>
        <strain evidence="8 9">F25</strain>
    </source>
</reference>
<dbReference type="InterPro" id="IPR025110">
    <property type="entry name" value="AMP-bd_C"/>
</dbReference>
<dbReference type="EC" id="6.2.1.26" evidence="5"/>
<keyword evidence="2 5" id="KW-0436">Ligase</keyword>
<dbReference type="InterPro" id="IPR045851">
    <property type="entry name" value="AMP-bd_C_sf"/>
</dbReference>
<dbReference type="Pfam" id="PF13193">
    <property type="entry name" value="AMP-binding_C"/>
    <property type="match status" value="1"/>
</dbReference>
<dbReference type="GO" id="GO:0006631">
    <property type="term" value="P:fatty acid metabolic process"/>
    <property type="evidence" value="ECO:0007669"/>
    <property type="project" value="TreeGrafter"/>
</dbReference>
<evidence type="ECO:0000256" key="5">
    <source>
        <dbReference type="HAMAP-Rule" id="MF_00731"/>
    </source>
</evidence>
<dbReference type="Gene3D" id="3.30.300.30">
    <property type="match status" value="1"/>
</dbReference>
<comment type="pathway">
    <text evidence="5">Quinol/quinone metabolism; menaquinone biosynthesis.</text>
</comment>
<evidence type="ECO:0000256" key="1">
    <source>
        <dbReference type="ARBA" id="ARBA00022428"/>
    </source>
</evidence>
<evidence type="ECO:0000256" key="4">
    <source>
        <dbReference type="ARBA" id="ARBA00022840"/>
    </source>
</evidence>
<dbReference type="GO" id="GO:0005524">
    <property type="term" value="F:ATP binding"/>
    <property type="evidence" value="ECO:0007669"/>
    <property type="project" value="UniProtKB-KW"/>
</dbReference>
<dbReference type="GO" id="GO:0008756">
    <property type="term" value="F:o-succinylbenzoate-CoA ligase activity"/>
    <property type="evidence" value="ECO:0007669"/>
    <property type="project" value="UniProtKB-UniRule"/>
</dbReference>
<accession>A0AAX1RTN9</accession>
<dbReference type="AlphaFoldDB" id="A0AAX1RTN9"/>
<dbReference type="InterPro" id="IPR042099">
    <property type="entry name" value="ANL_N_sf"/>
</dbReference>
<dbReference type="HAMAP" id="MF_00731">
    <property type="entry name" value="MenE"/>
    <property type="match status" value="1"/>
</dbReference>